<dbReference type="Proteomes" id="UP000886884">
    <property type="component" value="Unassembled WGS sequence"/>
</dbReference>
<evidence type="ECO:0000256" key="3">
    <source>
        <dbReference type="ARBA" id="ARBA00023163"/>
    </source>
</evidence>
<dbReference type="PANTHER" id="PTHR46796">
    <property type="entry name" value="HTH-TYPE TRANSCRIPTIONAL ACTIVATOR RHAS-RELATED"/>
    <property type="match status" value="1"/>
</dbReference>
<dbReference type="Gene3D" id="1.10.10.60">
    <property type="entry name" value="Homeodomain-like"/>
    <property type="match status" value="2"/>
</dbReference>
<name>A0A9D1P7L8_9FIRM</name>
<dbReference type="SUPFAM" id="SSF46689">
    <property type="entry name" value="Homeodomain-like"/>
    <property type="match status" value="2"/>
</dbReference>
<dbReference type="InterPro" id="IPR037923">
    <property type="entry name" value="HTH-like"/>
</dbReference>
<reference evidence="5" key="1">
    <citation type="submission" date="2020-10" db="EMBL/GenBank/DDBJ databases">
        <authorList>
            <person name="Gilroy R."/>
        </authorList>
    </citation>
    <scope>NUCLEOTIDE SEQUENCE</scope>
    <source>
        <strain evidence="5">CHK183-6373</strain>
    </source>
</reference>
<dbReference type="InterPro" id="IPR009057">
    <property type="entry name" value="Homeodomain-like_sf"/>
</dbReference>
<dbReference type="PROSITE" id="PS01124">
    <property type="entry name" value="HTH_ARAC_FAMILY_2"/>
    <property type="match status" value="1"/>
</dbReference>
<keyword evidence="1" id="KW-0805">Transcription regulation</keyword>
<feature type="domain" description="HTH araC/xylS-type" evidence="4">
    <location>
        <begin position="198"/>
        <end position="296"/>
    </location>
</feature>
<dbReference type="GO" id="GO:0043565">
    <property type="term" value="F:sequence-specific DNA binding"/>
    <property type="evidence" value="ECO:0007669"/>
    <property type="project" value="InterPro"/>
</dbReference>
<dbReference type="InterPro" id="IPR003313">
    <property type="entry name" value="AraC-bd"/>
</dbReference>
<gene>
    <name evidence="5" type="ORF">IAA64_08400</name>
</gene>
<dbReference type="InterPro" id="IPR050204">
    <property type="entry name" value="AraC_XylS_family_regulators"/>
</dbReference>
<organism evidence="5 6">
    <name type="scientific">Candidatus Ornithocaccomicrobium faecavium</name>
    <dbReference type="NCBI Taxonomy" id="2840890"/>
    <lineage>
        <taxon>Bacteria</taxon>
        <taxon>Bacillati</taxon>
        <taxon>Bacillota</taxon>
        <taxon>Clostridia</taxon>
        <taxon>Candidatus Ornithocaccomicrobium</taxon>
    </lineage>
</organism>
<dbReference type="SUPFAM" id="SSF51215">
    <property type="entry name" value="Regulatory protein AraC"/>
    <property type="match status" value="1"/>
</dbReference>
<keyword evidence="3" id="KW-0804">Transcription</keyword>
<dbReference type="AlphaFoldDB" id="A0A9D1P7L8"/>
<protein>
    <submittedName>
        <fullName evidence="5">Helix-turn-helix domain-containing protein</fullName>
    </submittedName>
</protein>
<reference evidence="5" key="2">
    <citation type="journal article" date="2021" name="PeerJ">
        <title>Extensive microbial diversity within the chicken gut microbiome revealed by metagenomics and culture.</title>
        <authorList>
            <person name="Gilroy R."/>
            <person name="Ravi A."/>
            <person name="Getino M."/>
            <person name="Pursley I."/>
            <person name="Horton D.L."/>
            <person name="Alikhan N.F."/>
            <person name="Baker D."/>
            <person name="Gharbi K."/>
            <person name="Hall N."/>
            <person name="Watson M."/>
            <person name="Adriaenssens E.M."/>
            <person name="Foster-Nyarko E."/>
            <person name="Jarju S."/>
            <person name="Secka A."/>
            <person name="Antonio M."/>
            <person name="Oren A."/>
            <person name="Chaudhuri R.R."/>
            <person name="La Ragione R."/>
            <person name="Hildebrand F."/>
            <person name="Pallen M.J."/>
        </authorList>
    </citation>
    <scope>NUCLEOTIDE SEQUENCE</scope>
    <source>
        <strain evidence="5">CHK183-6373</strain>
    </source>
</reference>
<evidence type="ECO:0000259" key="4">
    <source>
        <dbReference type="PROSITE" id="PS01124"/>
    </source>
</evidence>
<evidence type="ECO:0000256" key="2">
    <source>
        <dbReference type="ARBA" id="ARBA00023125"/>
    </source>
</evidence>
<dbReference type="SMART" id="SM00342">
    <property type="entry name" value="HTH_ARAC"/>
    <property type="match status" value="1"/>
</dbReference>
<dbReference type="Pfam" id="PF02311">
    <property type="entry name" value="AraC_binding"/>
    <property type="match status" value="1"/>
</dbReference>
<evidence type="ECO:0000313" key="6">
    <source>
        <dbReference type="Proteomes" id="UP000886884"/>
    </source>
</evidence>
<evidence type="ECO:0000313" key="5">
    <source>
        <dbReference type="EMBL" id="HIV27975.1"/>
    </source>
</evidence>
<dbReference type="EMBL" id="DVOT01000149">
    <property type="protein sequence ID" value="HIV27975.1"/>
    <property type="molecule type" value="Genomic_DNA"/>
</dbReference>
<dbReference type="Pfam" id="PF12833">
    <property type="entry name" value="HTH_18"/>
    <property type="match status" value="1"/>
</dbReference>
<dbReference type="GO" id="GO:0003700">
    <property type="term" value="F:DNA-binding transcription factor activity"/>
    <property type="evidence" value="ECO:0007669"/>
    <property type="project" value="InterPro"/>
</dbReference>
<keyword evidence="2" id="KW-0238">DNA-binding</keyword>
<evidence type="ECO:0000256" key="1">
    <source>
        <dbReference type="ARBA" id="ARBA00023015"/>
    </source>
</evidence>
<accession>A0A9D1P7L8</accession>
<sequence>MAIVAKDASKNILLQIVTSQIGVERNTMPVRVEPHAHLFYEVVFLVKGVLRHHIRIQGELCEREQIVGDIFAIAPNEEHWYDDSADVAYYNLYISPGVFAEMQQRLHSDGGFNSLAMQNVFYRHAHGFQTLHVEGREYKQIEVLCQEAAQEYENVRAGTPLVLQALVSAILTLLCRHWEKTRAGRLEGEANSNALIIMHALEYIQEHYAEPINIDALAKSLFVSSDHFRKNFKRVTGTSPVKYINNLRVRHAMDLLKNPSMRISSIAAQTGFGDINNFTRCFTRINHISPSAFRKQVLSRSYEESPRGV</sequence>
<dbReference type="InterPro" id="IPR018060">
    <property type="entry name" value="HTH_AraC"/>
</dbReference>
<proteinExistence type="predicted"/>
<comment type="caution">
    <text evidence="5">The sequence shown here is derived from an EMBL/GenBank/DDBJ whole genome shotgun (WGS) entry which is preliminary data.</text>
</comment>